<proteinExistence type="predicted"/>
<organism evidence="1 2">
    <name type="scientific">Fusarium solani subsp. cucurbitae</name>
    <name type="common">Neocosmosporum cucurbitae</name>
    <dbReference type="NCBI Taxonomy" id="2747967"/>
    <lineage>
        <taxon>Eukaryota</taxon>
        <taxon>Fungi</taxon>
        <taxon>Dikarya</taxon>
        <taxon>Ascomycota</taxon>
        <taxon>Pezizomycotina</taxon>
        <taxon>Sordariomycetes</taxon>
        <taxon>Hypocreomycetidae</taxon>
        <taxon>Hypocreales</taxon>
        <taxon>Nectriaceae</taxon>
        <taxon>Fusarium</taxon>
        <taxon>Fusarium solani species complex</taxon>
    </lineage>
</organism>
<dbReference type="EMBL" id="CP090031">
    <property type="protein sequence ID" value="UPK91969.1"/>
    <property type="molecule type" value="Genomic_DNA"/>
</dbReference>
<name>A0ACD3YSL1_FUSSC</name>
<evidence type="ECO:0000313" key="2">
    <source>
        <dbReference type="Proteomes" id="UP000830768"/>
    </source>
</evidence>
<reference evidence="1" key="1">
    <citation type="submission" date="2021-11" db="EMBL/GenBank/DDBJ databases">
        <title>Fusarium solani-melongenae Genome sequencing and assembly.</title>
        <authorList>
            <person name="Xie S."/>
            <person name="Huang L."/>
            <person name="Zhang X."/>
        </authorList>
    </citation>
    <scope>NUCLEOTIDE SEQUENCE</scope>
    <source>
        <strain evidence="1">CRI 24-3</strain>
    </source>
</reference>
<gene>
    <name evidence="1" type="ORF">LCI18_002904</name>
</gene>
<dbReference type="Proteomes" id="UP000830768">
    <property type="component" value="Chromosome 2"/>
</dbReference>
<sequence length="358" mass="38444">MLVPTTQLAGITTKDLLELQSSPLQEPKTQEDALSELMVRLTVVPHQVLQLLQLLQFLQHHKNQHQHPVLPFLSQAKVIRTVLQMDPLHALSPVSLQQPQHRLPFPTPTLGLMVAALQETQKSPKPVHLQEMGVDKPVQDPTQMAVVTLLKRCLDHNNPRLRLDLHHLLCLPMFLGAALEMQRALLVLLSAQTTSSDGGWGSDSAQEGDDSGDGVPSCNGNCPTSPGSGKKSDTGTANSPAQSPGSHNSQSPNEPQAPPSYSGQAQNGENPQAPGDPPASGRPSPPGTGPSQSTETFIRADPPSETFIRADRPTTTEFVKAIHPPEDPSAPNTDHGPQVITVLAPTKVEITQTRIITV</sequence>
<accession>A0ACD3YSL1</accession>
<protein>
    <submittedName>
        <fullName evidence="1">Uncharacterized protein</fullName>
    </submittedName>
</protein>
<evidence type="ECO:0000313" key="1">
    <source>
        <dbReference type="EMBL" id="UPK91969.1"/>
    </source>
</evidence>
<keyword evidence="2" id="KW-1185">Reference proteome</keyword>